<dbReference type="EMBL" id="HBJA01080969">
    <property type="protein sequence ID" value="CAE0817144.1"/>
    <property type="molecule type" value="Transcribed_RNA"/>
</dbReference>
<feature type="compositionally biased region" description="Polar residues" evidence="5">
    <location>
        <begin position="170"/>
        <end position="185"/>
    </location>
</feature>
<evidence type="ECO:0000256" key="4">
    <source>
        <dbReference type="PROSITE-ProRule" id="PRU00221"/>
    </source>
</evidence>
<evidence type="ECO:0000256" key="3">
    <source>
        <dbReference type="ARBA" id="ARBA00022980"/>
    </source>
</evidence>
<sequence length="543" mass="59095">MGCGGSTPGAGNHVVIVHPRRAPPTPKSAPTAVVGLVPVGVVGGGPPEPVNGRPTEFVNRMPPEVVSGRPAEVTIMLSTEYTAVDPNATTAQPVAMPDMLGAGHPGVGYGVTSGVPHSPEPASPSPERPQGRTSLDVLHEAINRAEEVFDYDNFDVPSLLAPPAIAKSPQPRTKSSNGRMPSARQSSEDRKFGDFCARMESTLDDEIVERHSHSQSFAKSSCSVSSSLVSPVKPRHHYIRSYSQYTLLGHANRVKCVALAPSERYYVSCAYEDMAVSMHDVYSGKEMTSFFGHEDTVIGASFSLDSKMVATTSRDNSMILWDAVTGRQLFIFDHDKVVICCSFSHDSRFLLSGCQDFVCRVWDTRRRRELLAFAEHDGIIVSLAWAPDDGAVASASADHTVRIWDPRTGQALRTLEGHDGIVLSCQFSLPGDHVLSNDEKVLKVWEWASGACVSRIDINDVKPCPEAPVRKLTWTMSSYCPGVCGFFIVGVANDKTVNIYHPFTGKEMLSFCCKAPVYCLDRGEHSKLIFGDAFGNVYIVRFQ</sequence>
<dbReference type="Gene3D" id="2.130.10.10">
    <property type="entry name" value="YVTN repeat-like/Quinoprotein amine dehydrogenase"/>
    <property type="match status" value="1"/>
</dbReference>
<evidence type="ECO:0000256" key="1">
    <source>
        <dbReference type="ARBA" id="ARBA00022574"/>
    </source>
</evidence>
<accession>A0A6T2BQG3</accession>
<keyword evidence="3" id="KW-0687">Ribonucleoprotein</keyword>
<dbReference type="PANTHER" id="PTHR22847">
    <property type="entry name" value="WD40 REPEAT PROTEIN"/>
    <property type="match status" value="1"/>
</dbReference>
<proteinExistence type="predicted"/>
<name>A0A6T2BQG3_9EUGL</name>
<dbReference type="EMBL" id="HBJA01080970">
    <property type="protein sequence ID" value="CAE0817145.1"/>
    <property type="molecule type" value="Transcribed_RNA"/>
</dbReference>
<dbReference type="PROSITE" id="PS50294">
    <property type="entry name" value="WD_REPEATS_REGION"/>
    <property type="match status" value="3"/>
</dbReference>
<keyword evidence="3" id="KW-0689">Ribosomal protein</keyword>
<feature type="repeat" description="WD" evidence="4">
    <location>
        <begin position="331"/>
        <end position="372"/>
    </location>
</feature>
<feature type="region of interest" description="Disordered" evidence="5">
    <location>
        <begin position="109"/>
        <end position="132"/>
    </location>
</feature>
<dbReference type="PROSITE" id="PS50082">
    <property type="entry name" value="WD_REPEATS_2"/>
    <property type="match status" value="3"/>
</dbReference>
<dbReference type="CDD" id="cd00200">
    <property type="entry name" value="WD40"/>
    <property type="match status" value="1"/>
</dbReference>
<feature type="compositionally biased region" description="Pro residues" evidence="5">
    <location>
        <begin position="118"/>
        <end position="127"/>
    </location>
</feature>
<dbReference type="AlphaFoldDB" id="A0A6T2BQG3"/>
<feature type="repeat" description="WD" evidence="4">
    <location>
        <begin position="373"/>
        <end position="414"/>
    </location>
</feature>
<dbReference type="PANTHER" id="PTHR22847:SF637">
    <property type="entry name" value="WD REPEAT DOMAIN 5B"/>
    <property type="match status" value="1"/>
</dbReference>
<protein>
    <submittedName>
        <fullName evidence="6">Uncharacterized protein</fullName>
    </submittedName>
</protein>
<dbReference type="SMART" id="SM00320">
    <property type="entry name" value="WD40"/>
    <property type="match status" value="5"/>
</dbReference>
<gene>
    <name evidence="6" type="ORF">EGYM00163_LOCUS28306</name>
    <name evidence="7" type="ORF">EGYM00163_LOCUS28307</name>
</gene>
<evidence type="ECO:0000256" key="5">
    <source>
        <dbReference type="SAM" id="MobiDB-lite"/>
    </source>
</evidence>
<dbReference type="GO" id="GO:0042393">
    <property type="term" value="F:histone binding"/>
    <property type="evidence" value="ECO:0007669"/>
    <property type="project" value="TreeGrafter"/>
</dbReference>
<keyword evidence="1 4" id="KW-0853">WD repeat</keyword>
<dbReference type="InterPro" id="IPR019775">
    <property type="entry name" value="WD40_repeat_CS"/>
</dbReference>
<evidence type="ECO:0000313" key="6">
    <source>
        <dbReference type="EMBL" id="CAE0817144.1"/>
    </source>
</evidence>
<dbReference type="PROSITE" id="PS00678">
    <property type="entry name" value="WD_REPEATS_1"/>
    <property type="match status" value="1"/>
</dbReference>
<dbReference type="SUPFAM" id="SSF50978">
    <property type="entry name" value="WD40 repeat-like"/>
    <property type="match status" value="1"/>
</dbReference>
<dbReference type="GO" id="GO:0005840">
    <property type="term" value="C:ribosome"/>
    <property type="evidence" value="ECO:0007669"/>
    <property type="project" value="UniProtKB-KW"/>
</dbReference>
<organism evidence="6">
    <name type="scientific">Eutreptiella gymnastica</name>
    <dbReference type="NCBI Taxonomy" id="73025"/>
    <lineage>
        <taxon>Eukaryota</taxon>
        <taxon>Discoba</taxon>
        <taxon>Euglenozoa</taxon>
        <taxon>Euglenida</taxon>
        <taxon>Spirocuta</taxon>
        <taxon>Euglenophyceae</taxon>
        <taxon>Eutreptiales</taxon>
        <taxon>Eutreptiaceae</taxon>
        <taxon>Eutreptiella</taxon>
    </lineage>
</organism>
<dbReference type="InterPro" id="IPR036322">
    <property type="entry name" value="WD40_repeat_dom_sf"/>
</dbReference>
<evidence type="ECO:0000256" key="2">
    <source>
        <dbReference type="ARBA" id="ARBA00022737"/>
    </source>
</evidence>
<reference evidence="6" key="1">
    <citation type="submission" date="2021-01" db="EMBL/GenBank/DDBJ databases">
        <authorList>
            <person name="Corre E."/>
            <person name="Pelletier E."/>
            <person name="Niang G."/>
            <person name="Scheremetjew M."/>
            <person name="Finn R."/>
            <person name="Kale V."/>
            <person name="Holt S."/>
            <person name="Cochrane G."/>
            <person name="Meng A."/>
            <person name="Brown T."/>
            <person name="Cohen L."/>
        </authorList>
    </citation>
    <scope>NUCLEOTIDE SEQUENCE</scope>
    <source>
        <strain evidence="6">CCMP1594</strain>
    </source>
</reference>
<feature type="region of interest" description="Disordered" evidence="5">
    <location>
        <begin position="161"/>
        <end position="191"/>
    </location>
</feature>
<evidence type="ECO:0000313" key="7">
    <source>
        <dbReference type="EMBL" id="CAE0817145.1"/>
    </source>
</evidence>
<feature type="repeat" description="WD" evidence="4">
    <location>
        <begin position="290"/>
        <end position="331"/>
    </location>
</feature>
<dbReference type="InterPro" id="IPR015943">
    <property type="entry name" value="WD40/YVTN_repeat-like_dom_sf"/>
</dbReference>
<dbReference type="GO" id="GO:0048188">
    <property type="term" value="C:Set1C/COMPASS complex"/>
    <property type="evidence" value="ECO:0007669"/>
    <property type="project" value="TreeGrafter"/>
</dbReference>
<keyword evidence="2" id="KW-0677">Repeat</keyword>
<dbReference type="Pfam" id="PF00400">
    <property type="entry name" value="WD40"/>
    <property type="match status" value="5"/>
</dbReference>
<dbReference type="InterPro" id="IPR001680">
    <property type="entry name" value="WD40_rpt"/>
</dbReference>